<sequence length="100" mass="11175">MDSGGNRKRTYGQYVSDNVNSFNTVNIAGVTDESPQILTWISPLEPRQRHHDVSTVRVKGAGEWVLETPEFKRWRDGERGSVDKTLLGCGIPGAGKTFIW</sequence>
<dbReference type="EMBL" id="ML120360">
    <property type="protein sequence ID" value="RPB03951.1"/>
    <property type="molecule type" value="Genomic_DNA"/>
</dbReference>
<evidence type="ECO:0000256" key="1">
    <source>
        <dbReference type="ARBA" id="ARBA00022737"/>
    </source>
</evidence>
<name>A0A3N4K6A4_9PEZI</name>
<evidence type="ECO:0000313" key="3">
    <source>
        <dbReference type="EMBL" id="RPB03951.1"/>
    </source>
</evidence>
<reference evidence="3 4" key="1">
    <citation type="journal article" date="2018" name="Nat. Ecol. Evol.">
        <title>Pezizomycetes genomes reveal the molecular basis of ectomycorrhizal truffle lifestyle.</title>
        <authorList>
            <person name="Murat C."/>
            <person name="Payen T."/>
            <person name="Noel B."/>
            <person name="Kuo A."/>
            <person name="Morin E."/>
            <person name="Chen J."/>
            <person name="Kohler A."/>
            <person name="Krizsan K."/>
            <person name="Balestrini R."/>
            <person name="Da Silva C."/>
            <person name="Montanini B."/>
            <person name="Hainaut M."/>
            <person name="Levati E."/>
            <person name="Barry K.W."/>
            <person name="Belfiori B."/>
            <person name="Cichocki N."/>
            <person name="Clum A."/>
            <person name="Dockter R.B."/>
            <person name="Fauchery L."/>
            <person name="Guy J."/>
            <person name="Iotti M."/>
            <person name="Le Tacon F."/>
            <person name="Lindquist E.A."/>
            <person name="Lipzen A."/>
            <person name="Malagnac F."/>
            <person name="Mello A."/>
            <person name="Molinier V."/>
            <person name="Miyauchi S."/>
            <person name="Poulain J."/>
            <person name="Riccioni C."/>
            <person name="Rubini A."/>
            <person name="Sitrit Y."/>
            <person name="Splivallo R."/>
            <person name="Traeger S."/>
            <person name="Wang M."/>
            <person name="Zifcakova L."/>
            <person name="Wipf D."/>
            <person name="Zambonelli A."/>
            <person name="Paolocci F."/>
            <person name="Nowrousian M."/>
            <person name="Ottonello S."/>
            <person name="Baldrian P."/>
            <person name="Spatafora J.W."/>
            <person name="Henrissat B."/>
            <person name="Nagy L.G."/>
            <person name="Aury J.M."/>
            <person name="Wincker P."/>
            <person name="Grigoriev I.V."/>
            <person name="Bonfante P."/>
            <person name="Martin F.M."/>
        </authorList>
    </citation>
    <scope>NUCLEOTIDE SEQUENCE [LARGE SCALE GENOMIC DNA]</scope>
    <source>
        <strain evidence="3 4">120613-1</strain>
    </source>
</reference>
<keyword evidence="4" id="KW-1185">Reference proteome</keyword>
<protein>
    <recommendedName>
        <fullName evidence="2">Nephrocystin 3-like N-terminal domain-containing protein</fullName>
    </recommendedName>
</protein>
<dbReference type="InterPro" id="IPR056884">
    <property type="entry name" value="NPHP3-like_N"/>
</dbReference>
<dbReference type="AlphaFoldDB" id="A0A3N4K6A4"/>
<dbReference type="OrthoDB" id="448455at2759"/>
<keyword evidence="1" id="KW-0677">Repeat</keyword>
<accession>A0A3N4K6A4</accession>
<feature type="domain" description="Nephrocystin 3-like N-terminal" evidence="2">
    <location>
        <begin position="60"/>
        <end position="99"/>
    </location>
</feature>
<proteinExistence type="predicted"/>
<gene>
    <name evidence="3" type="ORF">L873DRAFT_39252</name>
</gene>
<dbReference type="Proteomes" id="UP000276215">
    <property type="component" value="Unassembled WGS sequence"/>
</dbReference>
<organism evidence="3 4">
    <name type="scientific">Choiromyces venosus 120613-1</name>
    <dbReference type="NCBI Taxonomy" id="1336337"/>
    <lineage>
        <taxon>Eukaryota</taxon>
        <taxon>Fungi</taxon>
        <taxon>Dikarya</taxon>
        <taxon>Ascomycota</taxon>
        <taxon>Pezizomycotina</taxon>
        <taxon>Pezizomycetes</taxon>
        <taxon>Pezizales</taxon>
        <taxon>Tuberaceae</taxon>
        <taxon>Choiromyces</taxon>
    </lineage>
</organism>
<dbReference type="PANTHER" id="PTHR10039:SF15">
    <property type="entry name" value="NACHT DOMAIN-CONTAINING PROTEIN"/>
    <property type="match status" value="1"/>
</dbReference>
<evidence type="ECO:0000313" key="4">
    <source>
        <dbReference type="Proteomes" id="UP000276215"/>
    </source>
</evidence>
<evidence type="ECO:0000259" key="2">
    <source>
        <dbReference type="Pfam" id="PF24883"/>
    </source>
</evidence>
<dbReference type="PANTHER" id="PTHR10039">
    <property type="entry name" value="AMELOGENIN"/>
    <property type="match status" value="1"/>
</dbReference>
<dbReference type="Pfam" id="PF24883">
    <property type="entry name" value="NPHP3_N"/>
    <property type="match status" value="1"/>
</dbReference>